<evidence type="ECO:0000313" key="1">
    <source>
        <dbReference type="EMBL" id="KAJ7357754.1"/>
    </source>
</evidence>
<keyword evidence="2" id="KW-1185">Reference proteome</keyword>
<protein>
    <submittedName>
        <fullName evidence="1">Uncharacterized protein</fullName>
    </submittedName>
</protein>
<dbReference type="Proteomes" id="UP001163046">
    <property type="component" value="Unassembled WGS sequence"/>
</dbReference>
<reference evidence="1" key="1">
    <citation type="submission" date="2023-01" db="EMBL/GenBank/DDBJ databases">
        <title>Genome assembly of the deep-sea coral Lophelia pertusa.</title>
        <authorList>
            <person name="Herrera S."/>
            <person name="Cordes E."/>
        </authorList>
    </citation>
    <scope>NUCLEOTIDE SEQUENCE</scope>
    <source>
        <strain evidence="1">USNM1676648</strain>
        <tissue evidence="1">Polyp</tissue>
    </source>
</reference>
<name>A0A9X0CJS2_9CNID</name>
<dbReference type="AlphaFoldDB" id="A0A9X0CJS2"/>
<proteinExistence type="predicted"/>
<dbReference type="EMBL" id="MU827318">
    <property type="protein sequence ID" value="KAJ7357754.1"/>
    <property type="molecule type" value="Genomic_DNA"/>
</dbReference>
<accession>A0A9X0CJS2</accession>
<evidence type="ECO:0000313" key="2">
    <source>
        <dbReference type="Proteomes" id="UP001163046"/>
    </source>
</evidence>
<sequence>MMSFGIIPKLIPRQANSFQLGPVKVPVLVSSPINATDASREKRTRNCSFEVALQEWPMKTKTLPHQCRIAGKQCSMDQR</sequence>
<organism evidence="1 2">
    <name type="scientific">Desmophyllum pertusum</name>
    <dbReference type="NCBI Taxonomy" id="174260"/>
    <lineage>
        <taxon>Eukaryota</taxon>
        <taxon>Metazoa</taxon>
        <taxon>Cnidaria</taxon>
        <taxon>Anthozoa</taxon>
        <taxon>Hexacorallia</taxon>
        <taxon>Scleractinia</taxon>
        <taxon>Caryophylliina</taxon>
        <taxon>Caryophylliidae</taxon>
        <taxon>Desmophyllum</taxon>
    </lineage>
</organism>
<gene>
    <name evidence="1" type="ORF">OS493_023228</name>
</gene>
<comment type="caution">
    <text evidence="1">The sequence shown here is derived from an EMBL/GenBank/DDBJ whole genome shotgun (WGS) entry which is preliminary data.</text>
</comment>